<protein>
    <recommendedName>
        <fullName evidence="1">F-box domain-containing protein</fullName>
    </recommendedName>
</protein>
<evidence type="ECO:0000313" key="2">
    <source>
        <dbReference type="EMBL" id="KAL3695485.1"/>
    </source>
</evidence>
<dbReference type="InterPro" id="IPR036047">
    <property type="entry name" value="F-box-like_dom_sf"/>
</dbReference>
<feature type="domain" description="F-box" evidence="1">
    <location>
        <begin position="62"/>
        <end position="108"/>
    </location>
</feature>
<dbReference type="InterPro" id="IPR011043">
    <property type="entry name" value="Gal_Oxase/kelch_b-propeller"/>
</dbReference>
<dbReference type="PANTHER" id="PTHR31672:SF2">
    <property type="entry name" value="F-BOX DOMAIN-CONTAINING PROTEIN"/>
    <property type="match status" value="1"/>
</dbReference>
<accession>A0ABD3HYZ2</accession>
<gene>
    <name evidence="2" type="ORF">R1sor_009561</name>
</gene>
<organism evidence="2 3">
    <name type="scientific">Riccia sorocarpa</name>
    <dbReference type="NCBI Taxonomy" id="122646"/>
    <lineage>
        <taxon>Eukaryota</taxon>
        <taxon>Viridiplantae</taxon>
        <taxon>Streptophyta</taxon>
        <taxon>Embryophyta</taxon>
        <taxon>Marchantiophyta</taxon>
        <taxon>Marchantiopsida</taxon>
        <taxon>Marchantiidae</taxon>
        <taxon>Marchantiales</taxon>
        <taxon>Ricciaceae</taxon>
        <taxon>Riccia</taxon>
    </lineage>
</organism>
<dbReference type="CDD" id="cd22157">
    <property type="entry name" value="F-box_AtFBW1-like"/>
    <property type="match status" value="1"/>
</dbReference>
<proteinExistence type="predicted"/>
<name>A0ABD3HYZ2_9MARC</name>
<dbReference type="Proteomes" id="UP001633002">
    <property type="component" value="Unassembled WGS sequence"/>
</dbReference>
<keyword evidence="3" id="KW-1185">Reference proteome</keyword>
<dbReference type="InterPro" id="IPR001810">
    <property type="entry name" value="F-box_dom"/>
</dbReference>
<dbReference type="InterPro" id="IPR050796">
    <property type="entry name" value="SCF_F-box_component"/>
</dbReference>
<reference evidence="2 3" key="1">
    <citation type="submission" date="2024-09" db="EMBL/GenBank/DDBJ databases">
        <title>Chromosome-scale assembly of Riccia sorocarpa.</title>
        <authorList>
            <person name="Paukszto L."/>
        </authorList>
    </citation>
    <scope>NUCLEOTIDE SEQUENCE [LARGE SCALE GENOMIC DNA]</scope>
    <source>
        <strain evidence="2">LP-2024</strain>
        <tissue evidence="2">Aerial parts of the thallus</tissue>
    </source>
</reference>
<sequence>MCGRSHVSLRSVRNACPLFDDGGESRMRKTGKQLSRIQGGNTQTLERACSNIKQMETEDLDSTLWQQLPFELLENILARLPVSTLLSFCQVCKQWKKLIQSTEFARRCGSTQPLAFFHYEGTAETASYLAVPNTTTNTWEKHTLNFASGRLSVIAADQGLICFGSESVDTLFIYNPLTRLWKKLTIPEEDDDQFSRRCTPGSGILVGLSVDRETGNYKLIVGFIKDQIVMYENPTRTLTYDSVSSTWTTIPVCPILPLEDEDEDEGPEDWEDLWIPGGSVRSGDKLYWLVEKDMELTGSSFRLIVKFDVTAGIWTVDEPDLPYPPFVDYTEDSPGFPYVRSFYELPIPYGLGTGEGKPPPWNFHLACYDGVVYVMLFDSLVSQEAFAGEFASLIPEVKIIDADFVFGVRELANPPDHYMATKAVSLGEVWYFVFEYRGVWRKKRGKRPLLVFAYSPRRNAWGWLPELGSNSSCRGVLPNCYPPHWLPEFFTCTLSLRAFV</sequence>
<dbReference type="Gene3D" id="1.20.1280.50">
    <property type="match status" value="1"/>
</dbReference>
<dbReference type="PROSITE" id="PS50181">
    <property type="entry name" value="FBOX"/>
    <property type="match status" value="1"/>
</dbReference>
<dbReference type="AlphaFoldDB" id="A0ABD3HYZ2"/>
<evidence type="ECO:0000259" key="1">
    <source>
        <dbReference type="PROSITE" id="PS50181"/>
    </source>
</evidence>
<dbReference type="PANTHER" id="PTHR31672">
    <property type="entry name" value="BNACNNG10540D PROTEIN"/>
    <property type="match status" value="1"/>
</dbReference>
<comment type="caution">
    <text evidence="2">The sequence shown here is derived from an EMBL/GenBank/DDBJ whole genome shotgun (WGS) entry which is preliminary data.</text>
</comment>
<dbReference type="EMBL" id="JBJQOH010000002">
    <property type="protein sequence ID" value="KAL3695485.1"/>
    <property type="molecule type" value="Genomic_DNA"/>
</dbReference>
<dbReference type="SUPFAM" id="SSF81383">
    <property type="entry name" value="F-box domain"/>
    <property type="match status" value="1"/>
</dbReference>
<dbReference type="SUPFAM" id="SSF50965">
    <property type="entry name" value="Galactose oxidase, central domain"/>
    <property type="match status" value="1"/>
</dbReference>
<dbReference type="Pfam" id="PF00646">
    <property type="entry name" value="F-box"/>
    <property type="match status" value="1"/>
</dbReference>
<evidence type="ECO:0000313" key="3">
    <source>
        <dbReference type="Proteomes" id="UP001633002"/>
    </source>
</evidence>
<dbReference type="SMART" id="SM00256">
    <property type="entry name" value="FBOX"/>
    <property type="match status" value="1"/>
</dbReference>